<reference evidence="2" key="1">
    <citation type="journal article" date="2013" name="Genetics">
        <title>The draft genome and transcriptome of Panagrellus redivivus are shaped by the harsh demands of a free-living lifestyle.</title>
        <authorList>
            <person name="Srinivasan J."/>
            <person name="Dillman A.R."/>
            <person name="Macchietto M.G."/>
            <person name="Heikkinen L."/>
            <person name="Lakso M."/>
            <person name="Fracchia K.M."/>
            <person name="Antoshechkin I."/>
            <person name="Mortazavi A."/>
            <person name="Wong G."/>
            <person name="Sternberg P.W."/>
        </authorList>
    </citation>
    <scope>NUCLEOTIDE SEQUENCE [LARGE SCALE GENOMIC DNA]</scope>
    <source>
        <strain evidence="2">MT8872</strain>
    </source>
</reference>
<organism evidence="2 3">
    <name type="scientific">Panagrellus redivivus</name>
    <name type="common">Microworm</name>
    <dbReference type="NCBI Taxonomy" id="6233"/>
    <lineage>
        <taxon>Eukaryota</taxon>
        <taxon>Metazoa</taxon>
        <taxon>Ecdysozoa</taxon>
        <taxon>Nematoda</taxon>
        <taxon>Chromadorea</taxon>
        <taxon>Rhabditida</taxon>
        <taxon>Tylenchina</taxon>
        <taxon>Panagrolaimomorpha</taxon>
        <taxon>Panagrolaimoidea</taxon>
        <taxon>Panagrolaimidae</taxon>
        <taxon>Panagrellus</taxon>
    </lineage>
</organism>
<proteinExistence type="predicted"/>
<dbReference type="AlphaFoldDB" id="A0A7E4VHT2"/>
<keyword evidence="2" id="KW-1185">Reference proteome</keyword>
<evidence type="ECO:0000313" key="3">
    <source>
        <dbReference type="WBParaSite" id="Pan_g21340.t1"/>
    </source>
</evidence>
<evidence type="ECO:0000256" key="1">
    <source>
        <dbReference type="SAM" id="SignalP"/>
    </source>
</evidence>
<sequence length="249" mass="27751">MSNFVFVALACLLAVSAFTDAAACGDANKFKLCYNKYMESFDVGTSPWPEYRAFKMIREVLLVEKGPAGQTVECNYQNELISCLGDLAADCVSTDNFVSTFAVSTADAANYVEDYYMMQYTCNDGFQDAIKYFYCMEQVGLYYVNKLEKCSSDKAAALQSNPNDCTAYNTFVTCMVDAFVSHCGADITKYMCNLEVDGAVAAVPQCKSQIQTCPTTYNFVDVVFKPTYTRKQAMRQAFQRLQRGGQIFP</sequence>
<dbReference type="PANTHER" id="PTHR35014">
    <property type="entry name" value="INFECTION RESPONSE PROTEIN-RELATED"/>
    <property type="match status" value="1"/>
</dbReference>
<accession>A0A7E4VHT2</accession>
<feature type="chain" id="PRO_5028891755" evidence="1">
    <location>
        <begin position="22"/>
        <end position="249"/>
    </location>
</feature>
<evidence type="ECO:0000313" key="2">
    <source>
        <dbReference type="Proteomes" id="UP000492821"/>
    </source>
</evidence>
<reference evidence="3" key="2">
    <citation type="submission" date="2020-10" db="UniProtKB">
        <authorList>
            <consortium name="WormBaseParasite"/>
        </authorList>
    </citation>
    <scope>IDENTIFICATION</scope>
</reference>
<keyword evidence="1" id="KW-0732">Signal</keyword>
<feature type="signal peptide" evidence="1">
    <location>
        <begin position="1"/>
        <end position="21"/>
    </location>
</feature>
<name>A0A7E4VHT2_PANRE</name>
<dbReference type="Proteomes" id="UP000492821">
    <property type="component" value="Unassembled WGS sequence"/>
</dbReference>
<dbReference type="WBParaSite" id="Pan_g21340.t1">
    <property type="protein sequence ID" value="Pan_g21340.t1"/>
    <property type="gene ID" value="Pan_g21340"/>
</dbReference>
<dbReference type="PANTHER" id="PTHR35014:SF1">
    <property type="entry name" value="INFECTION RESPONSE PROTEIN"/>
    <property type="match status" value="1"/>
</dbReference>
<protein>
    <submittedName>
        <fullName evidence="3">DUF19 domain-containing protein</fullName>
    </submittedName>
</protein>